<name>A0A1E1LLF5_9HELO</name>
<dbReference type="AlphaFoldDB" id="A0A1E1LLF5"/>
<evidence type="ECO:0000313" key="1">
    <source>
        <dbReference type="EMBL" id="CZT11310.1"/>
    </source>
</evidence>
<evidence type="ECO:0000313" key="2">
    <source>
        <dbReference type="Proteomes" id="UP000178912"/>
    </source>
</evidence>
<reference evidence="2" key="1">
    <citation type="submission" date="2016-03" db="EMBL/GenBank/DDBJ databases">
        <authorList>
            <person name="Guldener U."/>
        </authorList>
    </citation>
    <scope>NUCLEOTIDE SEQUENCE [LARGE SCALE GENOMIC DNA]</scope>
    <source>
        <strain evidence="2">04CH-RAC-A.6.1</strain>
    </source>
</reference>
<keyword evidence="2" id="KW-1185">Reference proteome</keyword>
<accession>A0A1E1LLF5</accession>
<gene>
    <name evidence="1" type="ORF">RAG0_15479</name>
</gene>
<dbReference type="EMBL" id="FJUX01000139">
    <property type="protein sequence ID" value="CZT11310.1"/>
    <property type="molecule type" value="Genomic_DNA"/>
</dbReference>
<proteinExistence type="predicted"/>
<sequence>MVDHPCQARRKIQPNLQAVVHAFATQYPDGFIKPDGSFNHDAPIPTGTPSVPAVTYDDSGIKTSEHIVEIPHGDDAGFHTINGSVKSSDASTWSADLGGVELYCADS</sequence>
<dbReference type="OrthoDB" id="10592823at2759"/>
<organism evidence="1 2">
    <name type="scientific">Rhynchosporium agropyri</name>
    <dbReference type="NCBI Taxonomy" id="914238"/>
    <lineage>
        <taxon>Eukaryota</taxon>
        <taxon>Fungi</taxon>
        <taxon>Dikarya</taxon>
        <taxon>Ascomycota</taxon>
        <taxon>Pezizomycotina</taxon>
        <taxon>Leotiomycetes</taxon>
        <taxon>Helotiales</taxon>
        <taxon>Ploettnerulaceae</taxon>
        <taxon>Rhynchosporium</taxon>
    </lineage>
</organism>
<protein>
    <submittedName>
        <fullName evidence="1">Uncharacterized protein</fullName>
    </submittedName>
</protein>
<dbReference type="Proteomes" id="UP000178912">
    <property type="component" value="Unassembled WGS sequence"/>
</dbReference>